<proteinExistence type="predicted"/>
<accession>A0A6J4JZW7</accession>
<feature type="compositionally biased region" description="Gly residues" evidence="1">
    <location>
        <begin position="24"/>
        <end position="34"/>
    </location>
</feature>
<dbReference type="AlphaFoldDB" id="A0A6J4JZW7"/>
<gene>
    <name evidence="2" type="ORF">AVDCRST_MAG11-173</name>
</gene>
<reference evidence="2" key="1">
    <citation type="submission" date="2020-02" db="EMBL/GenBank/DDBJ databases">
        <authorList>
            <person name="Meier V. D."/>
        </authorList>
    </citation>
    <scope>NUCLEOTIDE SEQUENCE</scope>
    <source>
        <strain evidence="2">AVDCRST_MAG11</strain>
    </source>
</reference>
<feature type="non-terminal residue" evidence="2">
    <location>
        <position position="1"/>
    </location>
</feature>
<feature type="region of interest" description="Disordered" evidence="1">
    <location>
        <begin position="1"/>
        <end position="37"/>
    </location>
</feature>
<organism evidence="2">
    <name type="scientific">uncultured Gemmatimonadaceae bacterium</name>
    <dbReference type="NCBI Taxonomy" id="246130"/>
    <lineage>
        <taxon>Bacteria</taxon>
        <taxon>Pseudomonadati</taxon>
        <taxon>Gemmatimonadota</taxon>
        <taxon>Gemmatimonadia</taxon>
        <taxon>Gemmatimonadales</taxon>
        <taxon>Gemmatimonadaceae</taxon>
        <taxon>environmental samples</taxon>
    </lineage>
</organism>
<feature type="region of interest" description="Disordered" evidence="1">
    <location>
        <begin position="97"/>
        <end position="118"/>
    </location>
</feature>
<evidence type="ECO:0000313" key="2">
    <source>
        <dbReference type="EMBL" id="CAA9291908.1"/>
    </source>
</evidence>
<protein>
    <submittedName>
        <fullName evidence="2">Uncharacterized protein</fullName>
    </submittedName>
</protein>
<sequence>DLRPRRGSHPAGDAARGLPPRGACLGGAGGGSAGRGSLLRRGAGVPCEACRSRQGPGLGHQRAGAGVEADAAGRLRVAAGDGRRRAPIGGAVRGAVRRARLDAPRGRADDSQAERGGV</sequence>
<name>A0A6J4JZW7_9BACT</name>
<evidence type="ECO:0000256" key="1">
    <source>
        <dbReference type="SAM" id="MobiDB-lite"/>
    </source>
</evidence>
<feature type="non-terminal residue" evidence="2">
    <location>
        <position position="118"/>
    </location>
</feature>
<feature type="compositionally biased region" description="Basic and acidic residues" evidence="1">
    <location>
        <begin position="99"/>
        <end position="118"/>
    </location>
</feature>
<dbReference type="EMBL" id="CADCTU010000042">
    <property type="protein sequence ID" value="CAA9291908.1"/>
    <property type="molecule type" value="Genomic_DNA"/>
</dbReference>